<gene>
    <name evidence="2" type="ORF">RRG08_058981</name>
</gene>
<comment type="caution">
    <text evidence="2">The sequence shown here is derived from an EMBL/GenBank/DDBJ whole genome shotgun (WGS) entry which is preliminary data.</text>
</comment>
<evidence type="ECO:0000256" key="1">
    <source>
        <dbReference type="SAM" id="MobiDB-lite"/>
    </source>
</evidence>
<proteinExistence type="predicted"/>
<keyword evidence="3" id="KW-1185">Reference proteome</keyword>
<feature type="region of interest" description="Disordered" evidence="1">
    <location>
        <begin position="82"/>
        <end position="113"/>
    </location>
</feature>
<organism evidence="2 3">
    <name type="scientific">Elysia crispata</name>
    <name type="common">lettuce slug</name>
    <dbReference type="NCBI Taxonomy" id="231223"/>
    <lineage>
        <taxon>Eukaryota</taxon>
        <taxon>Metazoa</taxon>
        <taxon>Spiralia</taxon>
        <taxon>Lophotrochozoa</taxon>
        <taxon>Mollusca</taxon>
        <taxon>Gastropoda</taxon>
        <taxon>Heterobranchia</taxon>
        <taxon>Euthyneura</taxon>
        <taxon>Panpulmonata</taxon>
        <taxon>Sacoglossa</taxon>
        <taxon>Placobranchoidea</taxon>
        <taxon>Plakobranchidae</taxon>
        <taxon>Elysia</taxon>
    </lineage>
</organism>
<dbReference type="EMBL" id="JAWDGP010000992">
    <property type="protein sequence ID" value="KAK3795757.1"/>
    <property type="molecule type" value="Genomic_DNA"/>
</dbReference>
<dbReference type="AlphaFoldDB" id="A0AAE1AXL6"/>
<evidence type="ECO:0000313" key="2">
    <source>
        <dbReference type="EMBL" id="KAK3795757.1"/>
    </source>
</evidence>
<sequence length="130" mass="14376">MAGQARYDTRSRPCRDFALRTHVTYRLTPGCMVVGDIRRNIRIRIVTRRSAIALSTPPSSSYLHLNLPSVCIRHLRTSAMSTPHATCVPHSQTQAASPGTERADPGPGKRVVSRQGRCCLKTSWEPASYS</sequence>
<evidence type="ECO:0000313" key="3">
    <source>
        <dbReference type="Proteomes" id="UP001283361"/>
    </source>
</evidence>
<name>A0AAE1AXL6_9GAST</name>
<feature type="compositionally biased region" description="Polar residues" evidence="1">
    <location>
        <begin position="82"/>
        <end position="97"/>
    </location>
</feature>
<accession>A0AAE1AXL6</accession>
<protein>
    <submittedName>
        <fullName evidence="2">Uncharacterized protein</fullName>
    </submittedName>
</protein>
<dbReference type="Proteomes" id="UP001283361">
    <property type="component" value="Unassembled WGS sequence"/>
</dbReference>
<reference evidence="2" key="1">
    <citation type="journal article" date="2023" name="G3 (Bethesda)">
        <title>A reference genome for the long-term kleptoplast-retaining sea slug Elysia crispata morphotype clarki.</title>
        <authorList>
            <person name="Eastman K.E."/>
            <person name="Pendleton A.L."/>
            <person name="Shaikh M.A."/>
            <person name="Suttiyut T."/>
            <person name="Ogas R."/>
            <person name="Tomko P."/>
            <person name="Gavelis G."/>
            <person name="Widhalm J.R."/>
            <person name="Wisecaver J.H."/>
        </authorList>
    </citation>
    <scope>NUCLEOTIDE SEQUENCE</scope>
    <source>
        <strain evidence="2">ECLA1</strain>
    </source>
</reference>